<dbReference type="SUPFAM" id="SSF48019">
    <property type="entry name" value="post-AAA+ oligomerization domain-like"/>
    <property type="match status" value="1"/>
</dbReference>
<proteinExistence type="predicted"/>
<dbReference type="InterPro" id="IPR008921">
    <property type="entry name" value="DNA_pol3_clamp-load_cplx_C"/>
</dbReference>
<keyword evidence="1" id="KW-0235">DNA replication</keyword>
<organism evidence="4 5">
    <name type="scientific">Limulus polyphemus</name>
    <name type="common">Atlantic horseshoe crab</name>
    <dbReference type="NCBI Taxonomy" id="6850"/>
    <lineage>
        <taxon>Eukaryota</taxon>
        <taxon>Metazoa</taxon>
        <taxon>Ecdysozoa</taxon>
        <taxon>Arthropoda</taxon>
        <taxon>Chelicerata</taxon>
        <taxon>Merostomata</taxon>
        <taxon>Xiphosura</taxon>
        <taxon>Limulidae</taxon>
        <taxon>Limulus</taxon>
    </lineage>
</organism>
<evidence type="ECO:0000259" key="3">
    <source>
        <dbReference type="Pfam" id="PF08519"/>
    </source>
</evidence>
<dbReference type="Proteomes" id="UP000694941">
    <property type="component" value="Unplaced"/>
</dbReference>
<dbReference type="InterPro" id="IPR013725">
    <property type="entry name" value="DNA_replication_fac_RFC1_C"/>
</dbReference>
<dbReference type="RefSeq" id="XP_013792261.1">
    <property type="nucleotide sequence ID" value="XM_013936807.1"/>
</dbReference>
<dbReference type="GeneID" id="106476139"/>
<keyword evidence="4" id="KW-1185">Reference proteome</keyword>
<feature type="non-terminal residue" evidence="5">
    <location>
        <position position="1"/>
    </location>
</feature>
<evidence type="ECO:0000256" key="1">
    <source>
        <dbReference type="ARBA" id="ARBA00022705"/>
    </source>
</evidence>
<accession>A0ABM1C0U0</accession>
<dbReference type="PANTHER" id="PTHR23389">
    <property type="entry name" value="CHROMOSOME TRANSMISSION FIDELITY FACTOR 18"/>
    <property type="match status" value="1"/>
</dbReference>
<protein>
    <submittedName>
        <fullName evidence="5">Replication factor C subunit 1-like</fullName>
    </submittedName>
</protein>
<evidence type="ECO:0000313" key="5">
    <source>
        <dbReference type="RefSeq" id="XP_013792261.1"/>
    </source>
</evidence>
<name>A0ABM1C0U0_LIMPO</name>
<dbReference type="Gene3D" id="1.20.272.10">
    <property type="match status" value="1"/>
</dbReference>
<reference evidence="5" key="1">
    <citation type="submission" date="2025-08" db="UniProtKB">
        <authorList>
            <consortium name="RefSeq"/>
        </authorList>
    </citation>
    <scope>IDENTIFICATION</scope>
    <source>
        <tissue evidence="5">Muscle</tissue>
    </source>
</reference>
<gene>
    <name evidence="5" type="primary">LOC106476139</name>
</gene>
<dbReference type="Pfam" id="PF08519">
    <property type="entry name" value="RFC1"/>
    <property type="match status" value="1"/>
</dbReference>
<feature type="compositionally biased region" description="Basic residues" evidence="2">
    <location>
        <begin position="361"/>
        <end position="376"/>
    </location>
</feature>
<evidence type="ECO:0000256" key="2">
    <source>
        <dbReference type="SAM" id="MobiDB-lite"/>
    </source>
</evidence>
<sequence>GAMMSIAYKEGLKVEPEAINDIIVSSNQDIRQVLHNMSLWSCKEKKLGVEQTKSDTGKGTKDIKLGPFEALRRIFSAEETKNMNIHDKSNLFFQDYSLVPLFVQENYLQVKPLGAKGDIKKHLHLVSETANSLCDGDLIEKLIRREGNWSLLPVEAIFASVIPGDLMKGFLTQMISFPSWLGKNSSRNKMDRLLQELQTHMRVRVSANKMGVNLDYLDSLKDSLTRPLIEKETEGVREVLNVLEFYCLLKEDVENVMELSTWSGQKDPMSKVSPKVKAAFTRTYNKEGIKTPYAVTQTKKSKRGAVKMDSDLLTEENDDQMVKDEGESEDNDDDVTSDAMVKVKKHNKQGTKEDKPSTSKGKGRGKTTGRGRGREK</sequence>
<dbReference type="Pfam" id="PF25361">
    <property type="entry name" value="AAA_lid_RFC1"/>
    <property type="match status" value="1"/>
</dbReference>
<feature type="region of interest" description="Disordered" evidence="2">
    <location>
        <begin position="298"/>
        <end position="376"/>
    </location>
</feature>
<evidence type="ECO:0000313" key="4">
    <source>
        <dbReference type="Proteomes" id="UP000694941"/>
    </source>
</evidence>
<dbReference type="PANTHER" id="PTHR23389:SF6">
    <property type="entry name" value="REPLICATION FACTOR C SUBUNIT 1"/>
    <property type="match status" value="1"/>
</dbReference>
<feature type="domain" description="DNA replication factor RFC1 C-terminal" evidence="3">
    <location>
        <begin position="133"/>
        <end position="286"/>
    </location>
</feature>
<feature type="compositionally biased region" description="Acidic residues" evidence="2">
    <location>
        <begin position="326"/>
        <end position="336"/>
    </location>
</feature>
<dbReference type="Gene3D" id="1.10.8.60">
    <property type="match status" value="1"/>
</dbReference>